<dbReference type="InterPro" id="IPR044066">
    <property type="entry name" value="TRIAD_supradom"/>
</dbReference>
<gene>
    <name evidence="16" type="ORF">RJT34_17409</name>
</gene>
<evidence type="ECO:0000259" key="14">
    <source>
        <dbReference type="PROSITE" id="PS50089"/>
    </source>
</evidence>
<dbReference type="CDD" id="cd22584">
    <property type="entry name" value="Rcat_RBR_unk"/>
    <property type="match status" value="1"/>
</dbReference>
<evidence type="ECO:0000313" key="17">
    <source>
        <dbReference type="Proteomes" id="UP001359559"/>
    </source>
</evidence>
<dbReference type="SUPFAM" id="SSF57850">
    <property type="entry name" value="RING/U-box"/>
    <property type="match status" value="3"/>
</dbReference>
<name>A0AAN9J8X1_CLITE</name>
<dbReference type="PROSITE" id="PS50089">
    <property type="entry name" value="ZF_RING_2"/>
    <property type="match status" value="1"/>
</dbReference>
<keyword evidence="12" id="KW-0862">Zinc</keyword>
<comment type="function">
    <text evidence="3">Might act as an E3 ubiquitin-protein ligase, or as part of E3 complex, which accepts ubiquitin from specific E2 ubiquitin-conjugating enzymes and then transfers it to substrates.</text>
</comment>
<evidence type="ECO:0000259" key="15">
    <source>
        <dbReference type="PROSITE" id="PS51873"/>
    </source>
</evidence>
<keyword evidence="11" id="KW-0833">Ubl conjugation pathway</keyword>
<dbReference type="PANTHER" id="PTHR11685">
    <property type="entry name" value="RBR FAMILY RING FINGER AND IBR DOMAIN-CONTAINING"/>
    <property type="match status" value="1"/>
</dbReference>
<sequence>MERTSSASRPSIHDGHILVDDFYFSALHDAEEIFPISDEKYAEELQLQEALYLSAMSRERAKDEVSQVEAEVDDSDTTLRDFKEKQKVTGESSQVAQIYCGICMEAKPGEEMFSNQKCSHSFCDYCIERYVAAKIQENISLVKCPEPKCKGVLEPQCCQSIIPKDVFDRWENALCENLVLAAQKFYCPFKDCSALLVSDAEEVVTVSECPHCNRLFCAQCKVSWHAGIDCREFQSLKEGDRAREDILVMELAKNQKWKRCPKCKFYVEKIAGCPRISCRCGYEFCYGCASPWTGKHYSCESV</sequence>
<dbReference type="CDD" id="cd22582">
    <property type="entry name" value="BRcat_RBR_unk"/>
    <property type="match status" value="1"/>
</dbReference>
<evidence type="ECO:0000256" key="12">
    <source>
        <dbReference type="ARBA" id="ARBA00022833"/>
    </source>
</evidence>
<keyword evidence="10 13" id="KW-0863">Zinc-finger</keyword>
<dbReference type="PROSITE" id="PS00518">
    <property type="entry name" value="ZF_RING_1"/>
    <property type="match status" value="1"/>
</dbReference>
<protein>
    <recommendedName>
        <fullName evidence="6">RBR-type E3 ubiquitin transferase</fullName>
        <ecNumber evidence="6">2.3.2.31</ecNumber>
    </recommendedName>
</protein>
<dbReference type="GO" id="GO:0016567">
    <property type="term" value="P:protein ubiquitination"/>
    <property type="evidence" value="ECO:0007669"/>
    <property type="project" value="InterPro"/>
</dbReference>
<dbReference type="Gene3D" id="1.20.120.1750">
    <property type="match status" value="1"/>
</dbReference>
<comment type="catalytic activity">
    <reaction evidence="1">
        <text>[E2 ubiquitin-conjugating enzyme]-S-ubiquitinyl-L-cysteine + [acceptor protein]-L-lysine = [E2 ubiquitin-conjugating enzyme]-L-cysteine + [acceptor protein]-N(6)-ubiquitinyl-L-lysine.</text>
        <dbReference type="EC" id="2.3.2.31"/>
    </reaction>
</comment>
<evidence type="ECO:0000256" key="11">
    <source>
        <dbReference type="ARBA" id="ARBA00022786"/>
    </source>
</evidence>
<dbReference type="InterPro" id="IPR031127">
    <property type="entry name" value="E3_UB_ligase_RBR"/>
</dbReference>
<feature type="domain" description="RING-type" evidence="14">
    <location>
        <begin position="100"/>
        <end position="148"/>
    </location>
</feature>
<evidence type="ECO:0000256" key="6">
    <source>
        <dbReference type="ARBA" id="ARBA00012251"/>
    </source>
</evidence>
<dbReference type="AlphaFoldDB" id="A0AAN9J8X1"/>
<keyword evidence="8" id="KW-0479">Metal-binding</keyword>
<dbReference type="GO" id="GO:0008270">
    <property type="term" value="F:zinc ion binding"/>
    <property type="evidence" value="ECO:0007669"/>
    <property type="project" value="UniProtKB-KW"/>
</dbReference>
<evidence type="ECO:0000256" key="13">
    <source>
        <dbReference type="PROSITE-ProRule" id="PRU00175"/>
    </source>
</evidence>
<comment type="similarity">
    <text evidence="5">Belongs to the RBR family. Ariadne subfamily.</text>
</comment>
<comment type="cofactor">
    <cofactor evidence="2">
        <name>Zn(2+)</name>
        <dbReference type="ChEBI" id="CHEBI:29105"/>
    </cofactor>
</comment>
<dbReference type="SMART" id="SM00647">
    <property type="entry name" value="IBR"/>
    <property type="match status" value="2"/>
</dbReference>
<dbReference type="InterPro" id="IPR017907">
    <property type="entry name" value="Znf_RING_CS"/>
</dbReference>
<dbReference type="Gene3D" id="3.30.40.10">
    <property type="entry name" value="Zinc/RING finger domain, C3HC4 (zinc finger)"/>
    <property type="match status" value="1"/>
</dbReference>
<evidence type="ECO:0000256" key="8">
    <source>
        <dbReference type="ARBA" id="ARBA00022723"/>
    </source>
</evidence>
<dbReference type="Pfam" id="PF01485">
    <property type="entry name" value="IBR"/>
    <property type="match status" value="2"/>
</dbReference>
<dbReference type="InterPro" id="IPR001841">
    <property type="entry name" value="Znf_RING"/>
</dbReference>
<feature type="domain" description="RING-type" evidence="15">
    <location>
        <begin position="96"/>
        <end position="302"/>
    </location>
</feature>
<organism evidence="16 17">
    <name type="scientific">Clitoria ternatea</name>
    <name type="common">Butterfly pea</name>
    <dbReference type="NCBI Taxonomy" id="43366"/>
    <lineage>
        <taxon>Eukaryota</taxon>
        <taxon>Viridiplantae</taxon>
        <taxon>Streptophyta</taxon>
        <taxon>Embryophyta</taxon>
        <taxon>Tracheophyta</taxon>
        <taxon>Spermatophyta</taxon>
        <taxon>Magnoliopsida</taxon>
        <taxon>eudicotyledons</taxon>
        <taxon>Gunneridae</taxon>
        <taxon>Pentapetalae</taxon>
        <taxon>rosids</taxon>
        <taxon>fabids</taxon>
        <taxon>Fabales</taxon>
        <taxon>Fabaceae</taxon>
        <taxon>Papilionoideae</taxon>
        <taxon>50 kb inversion clade</taxon>
        <taxon>NPAAA clade</taxon>
        <taxon>indigoferoid/millettioid clade</taxon>
        <taxon>Phaseoleae</taxon>
        <taxon>Clitoria</taxon>
    </lineage>
</organism>
<dbReference type="PROSITE" id="PS51873">
    <property type="entry name" value="TRIAD"/>
    <property type="match status" value="1"/>
</dbReference>
<keyword evidence="17" id="KW-1185">Reference proteome</keyword>
<evidence type="ECO:0000256" key="5">
    <source>
        <dbReference type="ARBA" id="ARBA00005884"/>
    </source>
</evidence>
<evidence type="ECO:0000256" key="4">
    <source>
        <dbReference type="ARBA" id="ARBA00004906"/>
    </source>
</evidence>
<dbReference type="EMBL" id="JAYKXN010000004">
    <property type="protein sequence ID" value="KAK7294520.1"/>
    <property type="molecule type" value="Genomic_DNA"/>
</dbReference>
<evidence type="ECO:0000256" key="1">
    <source>
        <dbReference type="ARBA" id="ARBA00001798"/>
    </source>
</evidence>
<keyword evidence="9" id="KW-0677">Repeat</keyword>
<evidence type="ECO:0000256" key="10">
    <source>
        <dbReference type="ARBA" id="ARBA00022771"/>
    </source>
</evidence>
<dbReference type="FunFam" id="1.20.120.1750:FF:000018">
    <property type="entry name" value="RBR-type E3 ubiquitin transferase"/>
    <property type="match status" value="1"/>
</dbReference>
<evidence type="ECO:0000256" key="3">
    <source>
        <dbReference type="ARBA" id="ARBA00003976"/>
    </source>
</evidence>
<dbReference type="FunFam" id="3.30.40.10:FF:000230">
    <property type="entry name" value="RBR-type E3 ubiquitin transferase"/>
    <property type="match status" value="1"/>
</dbReference>
<evidence type="ECO:0000256" key="9">
    <source>
        <dbReference type="ARBA" id="ARBA00022737"/>
    </source>
</evidence>
<dbReference type="InterPro" id="IPR002867">
    <property type="entry name" value="IBR_dom"/>
</dbReference>
<evidence type="ECO:0000256" key="2">
    <source>
        <dbReference type="ARBA" id="ARBA00001947"/>
    </source>
</evidence>
<dbReference type="SMART" id="SM00184">
    <property type="entry name" value="RING"/>
    <property type="match status" value="2"/>
</dbReference>
<comment type="caution">
    <text evidence="16">The sequence shown here is derived from an EMBL/GenBank/DDBJ whole genome shotgun (WGS) entry which is preliminary data.</text>
</comment>
<reference evidence="16 17" key="1">
    <citation type="submission" date="2024-01" db="EMBL/GenBank/DDBJ databases">
        <title>The genomes of 5 underutilized Papilionoideae crops provide insights into root nodulation and disease resistance.</title>
        <authorList>
            <person name="Yuan L."/>
        </authorList>
    </citation>
    <scope>NUCLEOTIDE SEQUENCE [LARGE SCALE GENOMIC DNA]</scope>
    <source>
        <strain evidence="16">LY-2023</strain>
        <tissue evidence="16">Leaf</tissue>
    </source>
</reference>
<evidence type="ECO:0000313" key="16">
    <source>
        <dbReference type="EMBL" id="KAK7294520.1"/>
    </source>
</evidence>
<keyword evidence="7" id="KW-0808">Transferase</keyword>
<dbReference type="Proteomes" id="UP001359559">
    <property type="component" value="Unassembled WGS sequence"/>
</dbReference>
<accession>A0AAN9J8X1</accession>
<comment type="pathway">
    <text evidence="4">Protein modification; protein ubiquitination.</text>
</comment>
<evidence type="ECO:0000256" key="7">
    <source>
        <dbReference type="ARBA" id="ARBA00022679"/>
    </source>
</evidence>
<proteinExistence type="inferred from homology"/>
<dbReference type="InterPro" id="IPR013083">
    <property type="entry name" value="Znf_RING/FYVE/PHD"/>
</dbReference>
<dbReference type="EC" id="2.3.2.31" evidence="6"/>
<dbReference type="GO" id="GO:0061630">
    <property type="term" value="F:ubiquitin protein ligase activity"/>
    <property type="evidence" value="ECO:0007669"/>
    <property type="project" value="UniProtKB-EC"/>
</dbReference>